<proteinExistence type="inferred from homology"/>
<evidence type="ECO:0000256" key="4">
    <source>
        <dbReference type="ARBA" id="ARBA00022741"/>
    </source>
</evidence>
<dbReference type="CDD" id="cd06223">
    <property type="entry name" value="PRTases_typeI"/>
    <property type="match status" value="1"/>
</dbReference>
<evidence type="ECO:0000259" key="10">
    <source>
        <dbReference type="Pfam" id="PF13793"/>
    </source>
</evidence>
<dbReference type="GO" id="GO:0006015">
    <property type="term" value="P:5-phosphoribose 1-diphosphate biosynthetic process"/>
    <property type="evidence" value="ECO:0007669"/>
    <property type="project" value="TreeGrafter"/>
</dbReference>
<dbReference type="InterPro" id="IPR029057">
    <property type="entry name" value="PRTase-like"/>
</dbReference>
<dbReference type="PANTHER" id="PTHR10210">
    <property type="entry name" value="RIBOSE-PHOSPHATE DIPHOSPHOKINASE FAMILY MEMBER"/>
    <property type="match status" value="1"/>
</dbReference>
<keyword evidence="5" id="KW-0418">Kinase</keyword>
<evidence type="ECO:0000256" key="1">
    <source>
        <dbReference type="ARBA" id="ARBA00013247"/>
    </source>
</evidence>
<dbReference type="RefSeq" id="WP_071177136.1">
    <property type="nucleotide sequence ID" value="NZ_CP017831.1"/>
</dbReference>
<comment type="similarity">
    <text evidence="8">Belongs to the ribose-phosphate pyrophosphokinase family.</text>
</comment>
<evidence type="ECO:0000256" key="2">
    <source>
        <dbReference type="ARBA" id="ARBA00022679"/>
    </source>
</evidence>
<sequence length="404" mass="45750">MPKREEKRNLETIPVGSLGIIPLKGVKSLAEKVDYYLVKWRAERENEHKGSLAFTGYERPSYILDADVPRFGTGEAKGVIKTSVRGDDLYLLVDVCNYSQTYSLFGQENHMSPDDHYQDLKRIIAAVGGKARRITVIMPFLYESRQHKRSSRESLDCAIALQELVNMGVDNIITFDAHDPRVQNAIPLNGFETVRTTYQFIKALLRNVWDLKIDSDHMMVISPDEGGMGRAIYLASVLGLDVGMFYKRRDYTQVVDGRNPIVSHEFLGTSVEGKSVIIVDDMISSGESMIDVARALKERKAARIYAFSTFGLFTSGLEIFDKAYEEGIIDRVLTTNLVYQTPELLSREWYISCDMSKYIAYLIDTLNHDASISDLLNPVERINNIIERYNSGELKASLEAEKKL</sequence>
<dbReference type="GO" id="GO:0006164">
    <property type="term" value="P:purine nucleotide biosynthetic process"/>
    <property type="evidence" value="ECO:0007669"/>
    <property type="project" value="TreeGrafter"/>
</dbReference>
<evidence type="ECO:0000256" key="6">
    <source>
        <dbReference type="ARBA" id="ARBA00022840"/>
    </source>
</evidence>
<reference evidence="12" key="1">
    <citation type="submission" date="2016-10" db="EMBL/GenBank/DDBJ databases">
        <title>The complete genome sequence of the rumen bacterium Butyrivibrio hungatei MB2003.</title>
        <authorList>
            <person name="Palevich N."/>
            <person name="Kelly W.J."/>
            <person name="Leahy S.C."/>
            <person name="Altermann E."/>
            <person name="Rakonjac J."/>
            <person name="Attwood G.T."/>
        </authorList>
    </citation>
    <scope>NUCLEOTIDE SEQUENCE [LARGE SCALE GENOMIC DNA]</scope>
    <source>
        <strain evidence="12">MB2003</strain>
    </source>
</reference>
<dbReference type="InterPro" id="IPR029099">
    <property type="entry name" value="Pribosyltran_N"/>
</dbReference>
<dbReference type="GO" id="GO:0000287">
    <property type="term" value="F:magnesium ion binding"/>
    <property type="evidence" value="ECO:0007669"/>
    <property type="project" value="InterPro"/>
</dbReference>
<dbReference type="EC" id="2.7.6.1" evidence="1"/>
<dbReference type="NCBIfam" id="NF005299">
    <property type="entry name" value="PRK06827.1"/>
    <property type="match status" value="1"/>
</dbReference>
<protein>
    <recommendedName>
        <fullName evidence="1">ribose-phosphate diphosphokinase</fullName>
        <ecNumber evidence="1">2.7.6.1</ecNumber>
    </recommendedName>
</protein>
<dbReference type="GO" id="GO:0005737">
    <property type="term" value="C:cytoplasm"/>
    <property type="evidence" value="ECO:0007669"/>
    <property type="project" value="TreeGrafter"/>
</dbReference>
<dbReference type="GO" id="GO:0004749">
    <property type="term" value="F:ribose phosphate diphosphokinase activity"/>
    <property type="evidence" value="ECO:0007669"/>
    <property type="project" value="UniProtKB-EC"/>
</dbReference>
<dbReference type="InterPro" id="IPR000836">
    <property type="entry name" value="PRTase_dom"/>
</dbReference>
<dbReference type="Gene3D" id="3.40.50.2020">
    <property type="match status" value="2"/>
</dbReference>
<dbReference type="Pfam" id="PF13793">
    <property type="entry name" value="Pribosyltran_N"/>
    <property type="match status" value="1"/>
</dbReference>
<comment type="catalytic activity">
    <reaction evidence="7">
        <text>D-ribose 5-phosphate + ATP = 5-phospho-alpha-D-ribose 1-diphosphate + AMP + H(+)</text>
        <dbReference type="Rhea" id="RHEA:15609"/>
        <dbReference type="ChEBI" id="CHEBI:15378"/>
        <dbReference type="ChEBI" id="CHEBI:30616"/>
        <dbReference type="ChEBI" id="CHEBI:58017"/>
        <dbReference type="ChEBI" id="CHEBI:78346"/>
        <dbReference type="ChEBI" id="CHEBI:456215"/>
        <dbReference type="EC" id="2.7.6.1"/>
    </reaction>
</comment>
<evidence type="ECO:0000256" key="8">
    <source>
        <dbReference type="RuleBase" id="RU004324"/>
    </source>
</evidence>
<dbReference type="GO" id="GO:0002189">
    <property type="term" value="C:ribose phosphate diphosphokinase complex"/>
    <property type="evidence" value="ECO:0007669"/>
    <property type="project" value="TreeGrafter"/>
</dbReference>
<keyword evidence="12" id="KW-1185">Reference proteome</keyword>
<dbReference type="OrthoDB" id="9777067at2"/>
<evidence type="ECO:0000256" key="7">
    <source>
        <dbReference type="ARBA" id="ARBA00049535"/>
    </source>
</evidence>
<dbReference type="EMBL" id="CP017831">
    <property type="protein sequence ID" value="AOZ97546.1"/>
    <property type="molecule type" value="Genomic_DNA"/>
</dbReference>
<feature type="domain" description="Phosphoribosyltransferase" evidence="9">
    <location>
        <begin position="211"/>
        <end position="304"/>
    </location>
</feature>
<feature type="domain" description="Ribose-phosphate pyrophosphokinase N-terminal" evidence="10">
    <location>
        <begin position="61"/>
        <end position="168"/>
    </location>
</feature>
<dbReference type="KEGG" id="bhu:bhn_I2514"/>
<dbReference type="NCBIfam" id="TIGR01251">
    <property type="entry name" value="ribP_PPkin"/>
    <property type="match status" value="1"/>
</dbReference>
<dbReference type="PANTHER" id="PTHR10210:SF32">
    <property type="entry name" value="RIBOSE-PHOSPHATE PYROPHOSPHOKINASE 2"/>
    <property type="match status" value="1"/>
</dbReference>
<evidence type="ECO:0000256" key="3">
    <source>
        <dbReference type="ARBA" id="ARBA00022727"/>
    </source>
</evidence>
<evidence type="ECO:0000313" key="11">
    <source>
        <dbReference type="EMBL" id="AOZ97546.1"/>
    </source>
</evidence>
<dbReference type="SUPFAM" id="SSF53271">
    <property type="entry name" value="PRTase-like"/>
    <property type="match status" value="2"/>
</dbReference>
<dbReference type="GO" id="GO:0016301">
    <property type="term" value="F:kinase activity"/>
    <property type="evidence" value="ECO:0007669"/>
    <property type="project" value="UniProtKB-KW"/>
</dbReference>
<keyword evidence="3 8" id="KW-0545">Nucleotide biosynthesis</keyword>
<evidence type="ECO:0000259" key="9">
    <source>
        <dbReference type="Pfam" id="PF00156"/>
    </source>
</evidence>
<organism evidence="11 12">
    <name type="scientific">Butyrivibrio hungatei</name>
    <dbReference type="NCBI Taxonomy" id="185008"/>
    <lineage>
        <taxon>Bacteria</taxon>
        <taxon>Bacillati</taxon>
        <taxon>Bacillota</taxon>
        <taxon>Clostridia</taxon>
        <taxon>Lachnospirales</taxon>
        <taxon>Lachnospiraceae</taxon>
        <taxon>Butyrivibrio</taxon>
    </lineage>
</organism>
<gene>
    <name evidence="11" type="ORF">bhn_I2514</name>
</gene>
<accession>A0A1D9P4K8</accession>
<dbReference type="GO" id="GO:0005524">
    <property type="term" value="F:ATP binding"/>
    <property type="evidence" value="ECO:0007669"/>
    <property type="project" value="UniProtKB-KW"/>
</dbReference>
<evidence type="ECO:0000313" key="12">
    <source>
        <dbReference type="Proteomes" id="UP000179284"/>
    </source>
</evidence>
<evidence type="ECO:0000256" key="5">
    <source>
        <dbReference type="ARBA" id="ARBA00022777"/>
    </source>
</evidence>
<name>A0A1D9P4K8_9FIRM</name>
<dbReference type="InterPro" id="IPR005946">
    <property type="entry name" value="Rib-P_diPkinase"/>
</dbReference>
<dbReference type="AlphaFoldDB" id="A0A1D9P4K8"/>
<keyword evidence="2" id="KW-0808">Transferase</keyword>
<dbReference type="Proteomes" id="UP000179284">
    <property type="component" value="Chromosome I"/>
</dbReference>
<keyword evidence="4" id="KW-0547">Nucleotide-binding</keyword>
<dbReference type="Pfam" id="PF00156">
    <property type="entry name" value="Pribosyltran"/>
    <property type="match status" value="1"/>
</dbReference>
<keyword evidence="6" id="KW-0067">ATP-binding</keyword>